<protein>
    <submittedName>
        <fullName evidence="2">Uncharacterized protein</fullName>
    </submittedName>
</protein>
<keyword evidence="3" id="KW-1185">Reference proteome</keyword>
<organism evidence="2 3">
    <name type="scientific">Ancylostoma ceylanicum</name>
    <dbReference type="NCBI Taxonomy" id="53326"/>
    <lineage>
        <taxon>Eukaryota</taxon>
        <taxon>Metazoa</taxon>
        <taxon>Ecdysozoa</taxon>
        <taxon>Nematoda</taxon>
        <taxon>Chromadorea</taxon>
        <taxon>Rhabditida</taxon>
        <taxon>Rhabditina</taxon>
        <taxon>Rhabditomorpha</taxon>
        <taxon>Strongyloidea</taxon>
        <taxon>Ancylostomatidae</taxon>
        <taxon>Ancylostomatinae</taxon>
        <taxon>Ancylostoma</taxon>
    </lineage>
</organism>
<evidence type="ECO:0000256" key="1">
    <source>
        <dbReference type="SAM" id="MobiDB-lite"/>
    </source>
</evidence>
<feature type="region of interest" description="Disordered" evidence="1">
    <location>
        <begin position="1"/>
        <end position="30"/>
    </location>
</feature>
<accession>A0A016UB87</accession>
<name>A0A016UB87_9BILA</name>
<gene>
    <name evidence="2" type="primary">Acey_s0047.g1478</name>
    <name evidence="2" type="ORF">Y032_0047g1478</name>
</gene>
<sequence length="75" mass="8068">MGSSHLPSHLLSARLRSMSTADDRSHKGPQFDAVDVPLFAEAVQSSPADSIMIVRAMHTPAANEEEAPRVSRPVC</sequence>
<evidence type="ECO:0000313" key="3">
    <source>
        <dbReference type="Proteomes" id="UP000024635"/>
    </source>
</evidence>
<comment type="caution">
    <text evidence="2">The sequence shown here is derived from an EMBL/GenBank/DDBJ whole genome shotgun (WGS) entry which is preliminary data.</text>
</comment>
<dbReference type="EMBL" id="JARK01001383">
    <property type="protein sequence ID" value="EYC12435.1"/>
    <property type="molecule type" value="Genomic_DNA"/>
</dbReference>
<dbReference type="AlphaFoldDB" id="A0A016UB87"/>
<proteinExistence type="predicted"/>
<dbReference type="Proteomes" id="UP000024635">
    <property type="component" value="Unassembled WGS sequence"/>
</dbReference>
<evidence type="ECO:0000313" key="2">
    <source>
        <dbReference type="EMBL" id="EYC12435.1"/>
    </source>
</evidence>
<reference evidence="3" key="1">
    <citation type="journal article" date="2015" name="Nat. Genet.">
        <title>The genome and transcriptome of the zoonotic hookworm Ancylostoma ceylanicum identify infection-specific gene families.</title>
        <authorList>
            <person name="Schwarz E.M."/>
            <person name="Hu Y."/>
            <person name="Antoshechkin I."/>
            <person name="Miller M.M."/>
            <person name="Sternberg P.W."/>
            <person name="Aroian R.V."/>
        </authorList>
    </citation>
    <scope>NUCLEOTIDE SEQUENCE</scope>
    <source>
        <strain evidence="3">HY135</strain>
    </source>
</reference>